<keyword evidence="1" id="KW-1133">Transmembrane helix</keyword>
<keyword evidence="1" id="KW-0812">Transmembrane</keyword>
<feature type="transmembrane region" description="Helical" evidence="1">
    <location>
        <begin position="120"/>
        <end position="138"/>
    </location>
</feature>
<evidence type="ECO:0000256" key="1">
    <source>
        <dbReference type="SAM" id="Phobius"/>
    </source>
</evidence>
<keyword evidence="1" id="KW-0472">Membrane</keyword>
<name>A0ABN0Q0C5_ACILW</name>
<reference evidence="2 3" key="1">
    <citation type="submission" date="2013-10" db="EMBL/GenBank/DDBJ databases">
        <title>The Genome Sequence of Acinetobacter lwoffii NIPH 512.</title>
        <authorList>
            <consortium name="The Broad Institute Genomics Platform"/>
            <consortium name="The Broad Institute Genome Sequencing Center for Infectious Disease"/>
            <person name="Cerqueira G."/>
            <person name="Feldgarden M."/>
            <person name="Courvalin P."/>
            <person name="Grillot-Courvalin C."/>
            <person name="Clermont D."/>
            <person name="Rocha E."/>
            <person name="Yoon E.-J."/>
            <person name="Nemec A."/>
            <person name="Young S.K."/>
            <person name="Zeng Q."/>
            <person name="Gargeya S."/>
            <person name="Fitzgerald M."/>
            <person name="Abouelleil A."/>
            <person name="Alvarado L."/>
            <person name="Berlin A.M."/>
            <person name="Chapman S.B."/>
            <person name="Gainer-Dewar J."/>
            <person name="Goldberg J."/>
            <person name="Gnerre S."/>
            <person name="Griggs A."/>
            <person name="Gujja S."/>
            <person name="Hansen M."/>
            <person name="Howarth C."/>
            <person name="Imamovic A."/>
            <person name="Ireland A."/>
            <person name="Larimer J."/>
            <person name="McCowan C."/>
            <person name="Murphy C."/>
            <person name="Pearson M."/>
            <person name="Poon T.W."/>
            <person name="Priest M."/>
            <person name="Roberts A."/>
            <person name="Saif S."/>
            <person name="Shea T."/>
            <person name="Sykes S."/>
            <person name="Wortman J."/>
            <person name="Nusbaum C."/>
            <person name="Birren B."/>
        </authorList>
    </citation>
    <scope>NUCLEOTIDE SEQUENCE [LARGE SCALE GENOMIC DNA]</scope>
    <source>
        <strain evidence="2 3">NIPH 512</strain>
    </source>
</reference>
<protein>
    <submittedName>
        <fullName evidence="2">Uncharacterized protein</fullName>
    </submittedName>
</protein>
<accession>A0ABN0Q0C5</accession>
<keyword evidence="3" id="KW-1185">Reference proteome</keyword>
<proteinExistence type="predicted"/>
<comment type="caution">
    <text evidence="2">The sequence shown here is derived from an EMBL/GenBank/DDBJ whole genome shotgun (WGS) entry which is preliminary data.</text>
</comment>
<feature type="transmembrane region" description="Helical" evidence="1">
    <location>
        <begin position="81"/>
        <end position="100"/>
    </location>
</feature>
<dbReference type="Proteomes" id="UP000018465">
    <property type="component" value="Unassembled WGS sequence"/>
</dbReference>
<organism evidence="2 3">
    <name type="scientific">Acinetobacter lwoffii NCTC 5866 = CIP 64.10 = NIPH 512</name>
    <dbReference type="NCBI Taxonomy" id="981327"/>
    <lineage>
        <taxon>Bacteria</taxon>
        <taxon>Pseudomonadati</taxon>
        <taxon>Pseudomonadota</taxon>
        <taxon>Gammaproteobacteria</taxon>
        <taxon>Moraxellales</taxon>
        <taxon>Moraxellaceae</taxon>
        <taxon>Acinetobacter</taxon>
    </lineage>
</organism>
<sequence>MCGGFWCRGSFCCGGVFDIPLLLFWFSLCVVFWGAGPVCCVFFVWGCLLLECRGGVRVCSACCGISRVVYRGKRAFLCEPHVSRVCECVFLFWCFCVWGGSLSGYKVFCGYQGVIAPEFLSRGVFLASLCGLLFLWVWRVSRVCVFSLFRGVRAVFLACCESFVSLSRVGFGFLRVCSSCARGRVWAPLLCRFCRACGLGVSLFWGGIRCERLCGGRLSRYDFSASFCVF</sequence>
<evidence type="ECO:0000313" key="3">
    <source>
        <dbReference type="Proteomes" id="UP000018465"/>
    </source>
</evidence>
<feature type="transmembrane region" description="Helical" evidence="1">
    <location>
        <begin position="24"/>
        <end position="50"/>
    </location>
</feature>
<evidence type="ECO:0000313" key="2">
    <source>
        <dbReference type="EMBL" id="ESJ96316.1"/>
    </source>
</evidence>
<dbReference type="EMBL" id="AYHO01000002">
    <property type="protein sequence ID" value="ESJ96316.1"/>
    <property type="molecule type" value="Genomic_DNA"/>
</dbReference>
<gene>
    <name evidence="2" type="ORF">P800_01140</name>
</gene>